<evidence type="ECO:0000313" key="3">
    <source>
        <dbReference type="Proteomes" id="UP000005877"/>
    </source>
</evidence>
<dbReference type="EMBL" id="CP003117">
    <property type="protein sequence ID" value="AET64153.1"/>
    <property type="molecule type" value="Genomic_DNA"/>
</dbReference>
<dbReference type="KEGG" id="mhi:Mhar_0780"/>
<accession>G7WKX0</accession>
<feature type="region of interest" description="Disordered" evidence="1">
    <location>
        <begin position="31"/>
        <end position="62"/>
    </location>
</feature>
<dbReference type="RefSeq" id="WP_014586338.1">
    <property type="nucleotide sequence ID" value="NC_017527.1"/>
</dbReference>
<proteinExistence type="predicted"/>
<gene>
    <name evidence="2" type="ordered locus">Mhar_0780</name>
</gene>
<reference evidence="2 3" key="1">
    <citation type="journal article" date="2012" name="PLoS ONE">
        <title>The genome characteristics and predicted function of methyl-group oxidation pathway in the obligate aceticlastic methanogens, Methanosaeta spp.</title>
        <authorList>
            <person name="Zhu J."/>
            <person name="Zheng H."/>
            <person name="Ai G."/>
            <person name="Zhang G."/>
            <person name="Liu D."/>
            <person name="Liu X."/>
            <person name="Dong X."/>
        </authorList>
    </citation>
    <scope>NUCLEOTIDE SEQUENCE [LARGE SCALE GENOMIC DNA]</scope>
    <source>
        <strain evidence="2 3">6Ac</strain>
    </source>
</reference>
<protein>
    <submittedName>
        <fullName evidence="2">Uncharacterized protein</fullName>
    </submittedName>
</protein>
<dbReference type="HOGENOM" id="CLU_2893241_0_0_2"/>
<evidence type="ECO:0000313" key="2">
    <source>
        <dbReference type="EMBL" id="AET64153.1"/>
    </source>
</evidence>
<dbReference type="Proteomes" id="UP000005877">
    <property type="component" value="Chromosome"/>
</dbReference>
<feature type="compositionally biased region" description="Basic and acidic residues" evidence="1">
    <location>
        <begin position="49"/>
        <end position="62"/>
    </location>
</feature>
<evidence type="ECO:0000256" key="1">
    <source>
        <dbReference type="SAM" id="MobiDB-lite"/>
    </source>
</evidence>
<dbReference type="GeneID" id="12509949"/>
<dbReference type="STRING" id="1110509.Mhar_0780"/>
<dbReference type="PATRIC" id="fig|1110509.7.peg.871"/>
<sequence length="62" mass="6691">MKRALLILAALAALGIFCGGVADVASGDENYYDHSEEHSSGPGEPPDDGMAREEPRTRFKDR</sequence>
<dbReference type="AlphaFoldDB" id="G7WKX0"/>
<keyword evidence="3" id="KW-1185">Reference proteome</keyword>
<name>G7WKX0_METH6</name>
<organism evidence="2 3">
    <name type="scientific">Methanothrix harundinacea (strain 6Ac)</name>
    <name type="common">Methanosaeta harundinacea</name>
    <dbReference type="NCBI Taxonomy" id="1110509"/>
    <lineage>
        <taxon>Archaea</taxon>
        <taxon>Methanobacteriati</taxon>
        <taxon>Methanobacteriota</taxon>
        <taxon>Stenosarchaea group</taxon>
        <taxon>Methanomicrobia</taxon>
        <taxon>Methanotrichales</taxon>
        <taxon>Methanotrichaceae</taxon>
        <taxon>Methanothrix</taxon>
    </lineage>
</organism>